<dbReference type="Bgee" id="ENSLOCG00000015735">
    <property type="expression patterns" value="Expressed in zone of skin and 5 other cell types or tissues"/>
</dbReference>
<keyword evidence="7 8" id="KW-0807">Transducer</keyword>
<dbReference type="EMBL" id="AHAT01008273">
    <property type="status" value="NOT_ANNOTATED_CDS"/>
    <property type="molecule type" value="Genomic_DNA"/>
</dbReference>
<keyword evidence="2 8" id="KW-0812">Transmembrane</keyword>
<comment type="subcellular location">
    <subcellularLocation>
        <location evidence="1">Membrane</location>
        <topology evidence="1">Multi-pass membrane protein</topology>
    </subcellularLocation>
</comment>
<evidence type="ECO:0000256" key="4">
    <source>
        <dbReference type="ARBA" id="ARBA00023040"/>
    </source>
</evidence>
<feature type="transmembrane region" description="Helical" evidence="9">
    <location>
        <begin position="112"/>
        <end position="132"/>
    </location>
</feature>
<accession>W5NFF9</accession>
<feature type="transmembrane region" description="Helical" evidence="9">
    <location>
        <begin position="6"/>
        <end position="23"/>
    </location>
</feature>
<keyword evidence="4 8" id="KW-0297">G-protein coupled receptor</keyword>
<keyword evidence="5 9" id="KW-0472">Membrane</keyword>
<evidence type="ECO:0000256" key="6">
    <source>
        <dbReference type="ARBA" id="ARBA00023170"/>
    </source>
</evidence>
<feature type="transmembrane region" description="Helical" evidence="9">
    <location>
        <begin position="152"/>
        <end position="173"/>
    </location>
</feature>
<evidence type="ECO:0000313" key="12">
    <source>
        <dbReference type="Proteomes" id="UP000018468"/>
    </source>
</evidence>
<dbReference type="InterPro" id="IPR051893">
    <property type="entry name" value="HCARs"/>
</dbReference>
<dbReference type="OMA" id="IHIFIFR"/>
<dbReference type="PANTHER" id="PTHR46048">
    <property type="entry name" value="HYDROXYCARBOXYLIC ACID RECEPTOR 2"/>
    <property type="match status" value="1"/>
</dbReference>
<reference evidence="11" key="3">
    <citation type="submission" date="2025-09" db="UniProtKB">
        <authorList>
            <consortium name="Ensembl"/>
        </authorList>
    </citation>
    <scope>IDENTIFICATION</scope>
</reference>
<organism evidence="11 12">
    <name type="scientific">Lepisosteus oculatus</name>
    <name type="common">Spotted gar</name>
    <dbReference type="NCBI Taxonomy" id="7918"/>
    <lineage>
        <taxon>Eukaryota</taxon>
        <taxon>Metazoa</taxon>
        <taxon>Chordata</taxon>
        <taxon>Craniata</taxon>
        <taxon>Vertebrata</taxon>
        <taxon>Euteleostomi</taxon>
        <taxon>Actinopterygii</taxon>
        <taxon>Neopterygii</taxon>
        <taxon>Holostei</taxon>
        <taxon>Semionotiformes</taxon>
        <taxon>Lepisosteidae</taxon>
        <taxon>Lepisosteus</taxon>
    </lineage>
</organism>
<feature type="transmembrane region" description="Helical" evidence="9">
    <location>
        <begin position="30"/>
        <end position="52"/>
    </location>
</feature>
<evidence type="ECO:0000256" key="8">
    <source>
        <dbReference type="RuleBase" id="RU000688"/>
    </source>
</evidence>
<dbReference type="HOGENOM" id="CLU_1399202_0_0_1"/>
<sequence>LQFSLGLLVNFLKIHIFIFRFKFWKTNTIFLFNLVLADILLLACLPVKVYYYQHGYRCSVNETTCKAMLFMLFLNRGASIAFLTAVSVDRYLNVVHPHKKNYLKLARRKPHISVFIWVSLLPLTIPTMLRTFECCNIIDHGEEHFMDVLREIVFFTQILIPFLVLIFCAVKIIQKLSQRSIGKKVKIRRAV</sequence>
<dbReference type="InterPro" id="IPR017452">
    <property type="entry name" value="GPCR_Rhodpsn_7TM"/>
</dbReference>
<dbReference type="GO" id="GO:0016020">
    <property type="term" value="C:membrane"/>
    <property type="evidence" value="ECO:0007669"/>
    <property type="project" value="UniProtKB-SubCell"/>
</dbReference>
<evidence type="ECO:0000313" key="11">
    <source>
        <dbReference type="Ensembl" id="ENSLOCP00000019368.1"/>
    </source>
</evidence>
<evidence type="ECO:0000256" key="2">
    <source>
        <dbReference type="ARBA" id="ARBA00022692"/>
    </source>
</evidence>
<evidence type="ECO:0000256" key="9">
    <source>
        <dbReference type="SAM" id="Phobius"/>
    </source>
</evidence>
<evidence type="ECO:0000256" key="5">
    <source>
        <dbReference type="ARBA" id="ARBA00023136"/>
    </source>
</evidence>
<dbReference type="PANTHER" id="PTHR46048:SF11">
    <property type="entry name" value="12-(S)-HYDROXY-5,8,10,14-EICOSATETRAENOIC ACID RECEPTOR"/>
    <property type="match status" value="1"/>
</dbReference>
<dbReference type="InterPro" id="IPR000276">
    <property type="entry name" value="GPCR_Rhodpsn"/>
</dbReference>
<dbReference type="Ensembl" id="ENSLOCT00000019400.1">
    <property type="protein sequence ID" value="ENSLOCP00000019368.1"/>
    <property type="gene ID" value="ENSLOCG00000015735.1"/>
</dbReference>
<dbReference type="PROSITE" id="PS50262">
    <property type="entry name" value="G_PROTEIN_RECEP_F1_2"/>
    <property type="match status" value="1"/>
</dbReference>
<keyword evidence="6 8" id="KW-0675">Receptor</keyword>
<dbReference type="EMBL" id="AHAT01008271">
    <property type="status" value="NOT_ANNOTATED_CDS"/>
    <property type="molecule type" value="Genomic_DNA"/>
</dbReference>
<dbReference type="SUPFAM" id="SSF81321">
    <property type="entry name" value="Family A G protein-coupled receptor-like"/>
    <property type="match status" value="1"/>
</dbReference>
<dbReference type="PROSITE" id="PS00237">
    <property type="entry name" value="G_PROTEIN_RECEP_F1_1"/>
    <property type="match status" value="1"/>
</dbReference>
<dbReference type="Proteomes" id="UP000018468">
    <property type="component" value="Linkage group LG1"/>
</dbReference>
<comment type="similarity">
    <text evidence="8">Belongs to the G-protein coupled receptor 1 family.</text>
</comment>
<dbReference type="GO" id="GO:0004930">
    <property type="term" value="F:G protein-coupled receptor activity"/>
    <property type="evidence" value="ECO:0007669"/>
    <property type="project" value="UniProtKB-KW"/>
</dbReference>
<dbReference type="GeneTree" id="ENSGT01140000282516"/>
<dbReference type="PRINTS" id="PR00237">
    <property type="entry name" value="GPCRRHODOPSN"/>
</dbReference>
<feature type="domain" description="G-protein coupled receptors family 1 profile" evidence="10">
    <location>
        <begin position="9"/>
        <end position="191"/>
    </location>
</feature>
<dbReference type="PRINTS" id="PR01157">
    <property type="entry name" value="P2YPURNOCPTR"/>
</dbReference>
<dbReference type="Pfam" id="PF00001">
    <property type="entry name" value="7tm_1"/>
    <property type="match status" value="1"/>
</dbReference>
<name>W5NFF9_LEPOC</name>
<keyword evidence="3 9" id="KW-1133">Transmembrane helix</keyword>
<dbReference type="EMBL" id="AHAT01008272">
    <property type="status" value="NOT_ANNOTATED_CDS"/>
    <property type="molecule type" value="Genomic_DNA"/>
</dbReference>
<evidence type="ECO:0000256" key="1">
    <source>
        <dbReference type="ARBA" id="ARBA00004141"/>
    </source>
</evidence>
<dbReference type="Gene3D" id="1.20.1070.10">
    <property type="entry name" value="Rhodopsin 7-helix transmembrane proteins"/>
    <property type="match status" value="1"/>
</dbReference>
<keyword evidence="12" id="KW-1185">Reference proteome</keyword>
<dbReference type="AlphaFoldDB" id="W5NFF9"/>
<dbReference type="eggNOG" id="KOG3656">
    <property type="taxonomic scope" value="Eukaryota"/>
</dbReference>
<feature type="transmembrane region" description="Helical" evidence="9">
    <location>
        <begin position="72"/>
        <end position="92"/>
    </location>
</feature>
<evidence type="ECO:0000259" key="10">
    <source>
        <dbReference type="PROSITE" id="PS50262"/>
    </source>
</evidence>
<dbReference type="EMBL" id="AHAT01008270">
    <property type="status" value="NOT_ANNOTATED_CDS"/>
    <property type="molecule type" value="Genomic_DNA"/>
</dbReference>
<proteinExistence type="inferred from homology"/>
<evidence type="ECO:0000256" key="7">
    <source>
        <dbReference type="ARBA" id="ARBA00023224"/>
    </source>
</evidence>
<protein>
    <recommendedName>
        <fullName evidence="10">G-protein coupled receptors family 1 profile domain-containing protein</fullName>
    </recommendedName>
</protein>
<evidence type="ECO:0000256" key="3">
    <source>
        <dbReference type="ARBA" id="ARBA00022989"/>
    </source>
</evidence>
<dbReference type="InParanoid" id="W5NFF9"/>
<reference evidence="11" key="2">
    <citation type="submission" date="2025-08" db="UniProtKB">
        <authorList>
            <consortium name="Ensembl"/>
        </authorList>
    </citation>
    <scope>IDENTIFICATION</scope>
</reference>
<reference evidence="12" key="1">
    <citation type="submission" date="2011-12" db="EMBL/GenBank/DDBJ databases">
        <title>The Draft Genome of Lepisosteus oculatus.</title>
        <authorList>
            <consortium name="The Broad Institute Genome Assembly &amp; Analysis Group"/>
            <consortium name="Computational R&amp;D Group"/>
            <consortium name="and Sequencing Platform"/>
            <person name="Di Palma F."/>
            <person name="Alfoldi J."/>
            <person name="Johnson J."/>
            <person name="Berlin A."/>
            <person name="Gnerre S."/>
            <person name="Jaffe D."/>
            <person name="MacCallum I."/>
            <person name="Young S."/>
            <person name="Walker B.J."/>
            <person name="Lander E.S."/>
            <person name="Lindblad-Toh K."/>
        </authorList>
    </citation>
    <scope>NUCLEOTIDE SEQUENCE [LARGE SCALE GENOMIC DNA]</scope>
</reference>